<comment type="similarity">
    <text evidence="1">Belongs to the protein-tyrosine phosphatase family. Non-receptor class dual specificity subfamily.</text>
</comment>
<evidence type="ECO:0000256" key="1">
    <source>
        <dbReference type="ARBA" id="ARBA00008601"/>
    </source>
</evidence>
<keyword evidence="7" id="KW-1185">Reference proteome</keyword>
<feature type="domain" description="Tyrosine specific protein phosphatases" evidence="6">
    <location>
        <begin position="130"/>
        <end position="189"/>
    </location>
</feature>
<proteinExistence type="inferred from homology"/>
<keyword evidence="3" id="KW-0378">Hydrolase</keyword>
<dbReference type="Proteomes" id="UP000504606">
    <property type="component" value="Unplaced"/>
</dbReference>
<dbReference type="InterPro" id="IPR020422">
    <property type="entry name" value="TYR_PHOSPHATASE_DUAL_dom"/>
</dbReference>
<sequence length="252" mass="26814">MKIVNAGSAVVAAATAADDFHAQKGISLSDLCATLGDICKDISRQEGVECKRPLPVVAAPLVGVAVAPGVCEVLPHLLLGSAAALRPGLLASLGVTCVINCASELPNTPVPENVAYLRVPLVDHPSAALHQHLDTVADAIEEVRLQGGRTLVHCVAGVSRSAALVLGYLVKHRATPLADAFALVRAARPCVRPNSGFFRQLIDWEQRHLGERSVSMVHHPALSAPIPDVYEADYRNTFQFINKYSNRTLCGR</sequence>
<dbReference type="PRINTS" id="PR01910">
    <property type="entry name" value="ADSPHPHTASEB"/>
</dbReference>
<dbReference type="PANTHER" id="PTHR45961">
    <property type="entry name" value="IP21249P"/>
    <property type="match status" value="1"/>
</dbReference>
<dbReference type="InterPro" id="IPR029021">
    <property type="entry name" value="Prot-tyrosine_phosphatase-like"/>
</dbReference>
<dbReference type="InterPro" id="IPR000340">
    <property type="entry name" value="Dual-sp_phosphatase_cat-dom"/>
</dbReference>
<protein>
    <recommendedName>
        <fullName evidence="2">protein-serine/threonine phosphatase</fullName>
        <ecNumber evidence="2">3.1.3.16</ecNumber>
    </recommendedName>
</protein>
<dbReference type="SUPFAM" id="SSF52799">
    <property type="entry name" value="(Phosphotyrosine protein) phosphatases II"/>
    <property type="match status" value="1"/>
</dbReference>
<evidence type="ECO:0000259" key="6">
    <source>
        <dbReference type="PROSITE" id="PS50056"/>
    </source>
</evidence>
<dbReference type="InterPro" id="IPR000387">
    <property type="entry name" value="Tyr_Pase_dom"/>
</dbReference>
<dbReference type="GO" id="GO:0017017">
    <property type="term" value="F:MAP kinase tyrosine/serine/threonine phosphatase activity"/>
    <property type="evidence" value="ECO:0007669"/>
    <property type="project" value="InterPro"/>
</dbReference>
<dbReference type="KEGG" id="foc:113211391"/>
<dbReference type="CDD" id="cd14514">
    <property type="entry name" value="DUSP14-like"/>
    <property type="match status" value="1"/>
</dbReference>
<evidence type="ECO:0000259" key="5">
    <source>
        <dbReference type="PROSITE" id="PS50054"/>
    </source>
</evidence>
<dbReference type="PROSITE" id="PS50054">
    <property type="entry name" value="TYR_PHOSPHATASE_DUAL"/>
    <property type="match status" value="1"/>
</dbReference>
<name>A0A6J1T4I9_FRAOC</name>
<dbReference type="PROSITE" id="PS00383">
    <property type="entry name" value="TYR_PHOSPHATASE_1"/>
    <property type="match status" value="1"/>
</dbReference>
<gene>
    <name evidence="8" type="primary">LOC113211391</name>
</gene>
<dbReference type="InterPro" id="IPR020420">
    <property type="entry name" value="Atypical_DUSP_subfamB"/>
</dbReference>
<dbReference type="GO" id="GO:0005737">
    <property type="term" value="C:cytoplasm"/>
    <property type="evidence" value="ECO:0007669"/>
    <property type="project" value="TreeGrafter"/>
</dbReference>
<feature type="domain" description="Tyrosine-protein phosphatase" evidence="5">
    <location>
        <begin position="69"/>
        <end position="210"/>
    </location>
</feature>
<dbReference type="PROSITE" id="PS50056">
    <property type="entry name" value="TYR_PHOSPHATASE_2"/>
    <property type="match status" value="1"/>
</dbReference>
<evidence type="ECO:0000256" key="3">
    <source>
        <dbReference type="ARBA" id="ARBA00022801"/>
    </source>
</evidence>
<dbReference type="RefSeq" id="XP_026285541.1">
    <property type="nucleotide sequence ID" value="XM_026429756.2"/>
</dbReference>
<dbReference type="InterPro" id="IPR052103">
    <property type="entry name" value="Dual_spec_Phospatases"/>
</dbReference>
<evidence type="ECO:0000256" key="2">
    <source>
        <dbReference type="ARBA" id="ARBA00013081"/>
    </source>
</evidence>
<dbReference type="Gene3D" id="3.90.190.10">
    <property type="entry name" value="Protein tyrosine phosphatase superfamily"/>
    <property type="match status" value="1"/>
</dbReference>
<dbReference type="AlphaFoldDB" id="A0A6J1T4I9"/>
<dbReference type="EC" id="3.1.3.16" evidence="2"/>
<dbReference type="OrthoDB" id="285418at2759"/>
<dbReference type="SMART" id="SM00195">
    <property type="entry name" value="DSPc"/>
    <property type="match status" value="1"/>
</dbReference>
<dbReference type="GO" id="GO:0004722">
    <property type="term" value="F:protein serine/threonine phosphatase activity"/>
    <property type="evidence" value="ECO:0007669"/>
    <property type="project" value="UniProtKB-EC"/>
</dbReference>
<dbReference type="PANTHER" id="PTHR45961:SF6">
    <property type="entry name" value="IP21249P"/>
    <property type="match status" value="1"/>
</dbReference>
<keyword evidence="4" id="KW-0904">Protein phosphatase</keyword>
<evidence type="ECO:0000313" key="8">
    <source>
        <dbReference type="RefSeq" id="XP_026285541.1"/>
    </source>
</evidence>
<dbReference type="InterPro" id="IPR016130">
    <property type="entry name" value="Tyr_Pase_AS"/>
</dbReference>
<organism evidence="7 8">
    <name type="scientific">Frankliniella occidentalis</name>
    <name type="common">Western flower thrips</name>
    <name type="synonym">Euthrips occidentalis</name>
    <dbReference type="NCBI Taxonomy" id="133901"/>
    <lineage>
        <taxon>Eukaryota</taxon>
        <taxon>Metazoa</taxon>
        <taxon>Ecdysozoa</taxon>
        <taxon>Arthropoda</taxon>
        <taxon>Hexapoda</taxon>
        <taxon>Insecta</taxon>
        <taxon>Pterygota</taxon>
        <taxon>Neoptera</taxon>
        <taxon>Paraneoptera</taxon>
        <taxon>Thysanoptera</taxon>
        <taxon>Terebrantia</taxon>
        <taxon>Thripoidea</taxon>
        <taxon>Thripidae</taxon>
        <taxon>Frankliniella</taxon>
    </lineage>
</organism>
<dbReference type="GeneID" id="113211391"/>
<reference evidence="8" key="1">
    <citation type="submission" date="2025-08" db="UniProtKB">
        <authorList>
            <consortium name="RefSeq"/>
        </authorList>
    </citation>
    <scope>IDENTIFICATION</scope>
    <source>
        <tissue evidence="8">Whole organism</tissue>
    </source>
</reference>
<evidence type="ECO:0000256" key="4">
    <source>
        <dbReference type="ARBA" id="ARBA00022912"/>
    </source>
</evidence>
<dbReference type="Pfam" id="PF00782">
    <property type="entry name" value="DSPc"/>
    <property type="match status" value="1"/>
</dbReference>
<accession>A0A6J1T4I9</accession>
<evidence type="ECO:0000313" key="7">
    <source>
        <dbReference type="Proteomes" id="UP000504606"/>
    </source>
</evidence>